<evidence type="ECO:0008006" key="3">
    <source>
        <dbReference type="Google" id="ProtNLM"/>
    </source>
</evidence>
<name>A0A7W7N8Z2_9FLAO</name>
<sequence length="165" mass="19286">MEIKSLKISGDSTKREWAVYLLIATPKTKKGIIKLYVGKVGDNRKGCNPIISRIGNHFSYNKIHSQIRNKLNNPEEYNYEYFYCHFGKYDDPTKNIVKSKEKINELERELNRKVQAKIINNPNYQLLNPFIGKYVSNFKKQSRNILDESEMAILQKLTEQAILLT</sequence>
<dbReference type="RefSeq" id="WP_184167406.1">
    <property type="nucleotide sequence ID" value="NZ_JACHLD010000009.1"/>
</dbReference>
<protein>
    <recommendedName>
        <fullName evidence="3">GIY-YIG domain-containing protein</fullName>
    </recommendedName>
</protein>
<dbReference type="Proteomes" id="UP000561681">
    <property type="component" value="Unassembled WGS sequence"/>
</dbReference>
<dbReference type="AlphaFoldDB" id="A0A7W7N8Z2"/>
<reference evidence="1 2" key="1">
    <citation type="submission" date="2020-08" db="EMBL/GenBank/DDBJ databases">
        <title>Functional genomics of gut bacteria from endangered species of beetles.</title>
        <authorList>
            <person name="Carlos-Shanley C."/>
        </authorList>
    </citation>
    <scope>NUCLEOTIDE SEQUENCE [LARGE SCALE GENOMIC DNA]</scope>
    <source>
        <strain evidence="1 2">S00142</strain>
    </source>
</reference>
<evidence type="ECO:0000313" key="2">
    <source>
        <dbReference type="Proteomes" id="UP000561681"/>
    </source>
</evidence>
<comment type="caution">
    <text evidence="1">The sequence shown here is derived from an EMBL/GenBank/DDBJ whole genome shotgun (WGS) entry which is preliminary data.</text>
</comment>
<gene>
    <name evidence="1" type="ORF">HNP37_004450</name>
</gene>
<accession>A0A7W7N8Z2</accession>
<keyword evidence="2" id="KW-1185">Reference proteome</keyword>
<proteinExistence type="predicted"/>
<organism evidence="1 2">
    <name type="scientific">Flavobacterium nitrogenifigens</name>
    <dbReference type="NCBI Taxonomy" id="1617283"/>
    <lineage>
        <taxon>Bacteria</taxon>
        <taxon>Pseudomonadati</taxon>
        <taxon>Bacteroidota</taxon>
        <taxon>Flavobacteriia</taxon>
        <taxon>Flavobacteriales</taxon>
        <taxon>Flavobacteriaceae</taxon>
        <taxon>Flavobacterium</taxon>
    </lineage>
</organism>
<evidence type="ECO:0000313" key="1">
    <source>
        <dbReference type="EMBL" id="MBB4804363.1"/>
    </source>
</evidence>
<dbReference type="EMBL" id="JACHLD010000009">
    <property type="protein sequence ID" value="MBB4804363.1"/>
    <property type="molecule type" value="Genomic_DNA"/>
</dbReference>